<evidence type="ECO:0000256" key="6">
    <source>
        <dbReference type="SAM" id="Coils"/>
    </source>
</evidence>
<dbReference type="PRINTS" id="PR00344">
    <property type="entry name" value="BCTRLSENSOR"/>
</dbReference>
<dbReference type="Pfam" id="PF12860">
    <property type="entry name" value="PAS_7"/>
    <property type="match status" value="1"/>
</dbReference>
<accession>A0ABT0GRC3</accession>
<feature type="domain" description="Histidine kinase" evidence="7">
    <location>
        <begin position="279"/>
        <end position="494"/>
    </location>
</feature>
<sequence>METVHQGLTVVDENLDLLLVNEAAQTLLDIPFDVLLLCPNLEQLFRFNAERGDYGPGDPDEQVRVRVEKARLFEPHDFERVRPNGTVLRVQGTPITGGGFVTLYSDVTEARRQERDLLTARQELAHRLDHKTQQLMENRDLLLNAINGIRDGMTIADSTGRIVLANDKMKTIHPNITGYVSTGATVTNLMCCLFPDDPERSLEDIMDPDVPWLERCFPNGKWYRISHSWSTDGGIISVFSEITEYKKQQNNLRQHTDELVKLLQQEKQLTEMQREFVSMASHEFRTPLAIIDSNAQRILRGRDTMAPEKLYGRLGKIRESVSRMQYLINRFLDFSLAQTKGLELNRRRQPFRDTVQRICANFTEACSTHAIEIDVSALPDSYDFDEKLVELCIENLLSNAVKYSPNAARVSITGAVTGGVIEIAVSDQGVGIPEPEIGKVFDKYFRASTSSGIPGTGIGLNMAARAIELHNGEIHIDSKVGEGSRIVIRLPERSDFPDEQVRSVA</sequence>
<evidence type="ECO:0000313" key="9">
    <source>
        <dbReference type="Proteomes" id="UP001431221"/>
    </source>
</evidence>
<feature type="coiled-coil region" evidence="6">
    <location>
        <begin position="245"/>
        <end position="272"/>
    </location>
</feature>
<name>A0ABT0GRC3_9HYPH</name>
<dbReference type="SUPFAM" id="SSF55874">
    <property type="entry name" value="ATPase domain of HSP90 chaperone/DNA topoisomerase II/histidine kinase"/>
    <property type="match status" value="1"/>
</dbReference>
<evidence type="ECO:0000256" key="4">
    <source>
        <dbReference type="ARBA" id="ARBA00022679"/>
    </source>
</evidence>
<dbReference type="PANTHER" id="PTHR42878">
    <property type="entry name" value="TWO-COMPONENT HISTIDINE KINASE"/>
    <property type="match status" value="1"/>
</dbReference>
<dbReference type="PANTHER" id="PTHR42878:SF13">
    <property type="entry name" value="HISTIDINE KINASE"/>
    <property type="match status" value="1"/>
</dbReference>
<dbReference type="InterPro" id="IPR036890">
    <property type="entry name" value="HATPase_C_sf"/>
</dbReference>
<gene>
    <name evidence="8" type="ORF">M0H32_07525</name>
</gene>
<evidence type="ECO:0000256" key="3">
    <source>
        <dbReference type="ARBA" id="ARBA00022553"/>
    </source>
</evidence>
<dbReference type="InterPro" id="IPR004358">
    <property type="entry name" value="Sig_transdc_His_kin-like_C"/>
</dbReference>
<proteinExistence type="predicted"/>
<keyword evidence="3" id="KW-0597">Phosphoprotein</keyword>
<evidence type="ECO:0000256" key="5">
    <source>
        <dbReference type="ARBA" id="ARBA00022777"/>
    </source>
</evidence>
<dbReference type="PROSITE" id="PS50109">
    <property type="entry name" value="HIS_KIN"/>
    <property type="match status" value="1"/>
</dbReference>
<dbReference type="SMART" id="SM00388">
    <property type="entry name" value="HisKA"/>
    <property type="match status" value="1"/>
</dbReference>
<dbReference type="InterPro" id="IPR036097">
    <property type="entry name" value="HisK_dim/P_sf"/>
</dbReference>
<comment type="catalytic activity">
    <reaction evidence="1">
        <text>ATP + protein L-histidine = ADP + protein N-phospho-L-histidine.</text>
        <dbReference type="EC" id="2.7.13.3"/>
    </reaction>
</comment>
<dbReference type="CDD" id="cd00082">
    <property type="entry name" value="HisKA"/>
    <property type="match status" value="1"/>
</dbReference>
<keyword evidence="9" id="KW-1185">Reference proteome</keyword>
<dbReference type="InterPro" id="IPR003661">
    <property type="entry name" value="HisK_dim/P_dom"/>
</dbReference>
<dbReference type="Gene3D" id="1.10.287.130">
    <property type="match status" value="1"/>
</dbReference>
<dbReference type="EMBL" id="JALNMJ010000004">
    <property type="protein sequence ID" value="MCK7612004.1"/>
    <property type="molecule type" value="Genomic_DNA"/>
</dbReference>
<dbReference type="InterPro" id="IPR005467">
    <property type="entry name" value="His_kinase_dom"/>
</dbReference>
<evidence type="ECO:0000256" key="1">
    <source>
        <dbReference type="ARBA" id="ARBA00000085"/>
    </source>
</evidence>
<keyword evidence="5" id="KW-0418">Kinase</keyword>
<dbReference type="Gene3D" id="3.30.565.10">
    <property type="entry name" value="Histidine kinase-like ATPase, C-terminal domain"/>
    <property type="match status" value="1"/>
</dbReference>
<dbReference type="SMART" id="SM00387">
    <property type="entry name" value="HATPase_c"/>
    <property type="match status" value="1"/>
</dbReference>
<protein>
    <recommendedName>
        <fullName evidence="2">histidine kinase</fullName>
        <ecNumber evidence="2">2.7.13.3</ecNumber>
    </recommendedName>
</protein>
<dbReference type="EC" id="2.7.13.3" evidence="2"/>
<comment type="caution">
    <text evidence="8">The sequence shown here is derived from an EMBL/GenBank/DDBJ whole genome shotgun (WGS) entry which is preliminary data.</text>
</comment>
<evidence type="ECO:0000259" key="7">
    <source>
        <dbReference type="PROSITE" id="PS50109"/>
    </source>
</evidence>
<evidence type="ECO:0000256" key="2">
    <source>
        <dbReference type="ARBA" id="ARBA00012438"/>
    </source>
</evidence>
<dbReference type="InterPro" id="IPR050351">
    <property type="entry name" value="BphY/WalK/GraS-like"/>
</dbReference>
<dbReference type="RefSeq" id="WP_248152777.1">
    <property type="nucleotide sequence ID" value="NZ_JALNMJ010000004.1"/>
</dbReference>
<dbReference type="Proteomes" id="UP001431221">
    <property type="component" value="Unassembled WGS sequence"/>
</dbReference>
<dbReference type="InterPro" id="IPR003594">
    <property type="entry name" value="HATPase_dom"/>
</dbReference>
<keyword evidence="6" id="KW-0175">Coiled coil</keyword>
<dbReference type="Pfam" id="PF02518">
    <property type="entry name" value="HATPase_c"/>
    <property type="match status" value="1"/>
</dbReference>
<evidence type="ECO:0000313" key="8">
    <source>
        <dbReference type="EMBL" id="MCK7612004.1"/>
    </source>
</evidence>
<dbReference type="Gene3D" id="3.30.450.20">
    <property type="entry name" value="PAS domain"/>
    <property type="match status" value="2"/>
</dbReference>
<organism evidence="8 9">
    <name type="scientific">Roseibium sediminicola</name>
    <dbReference type="NCBI Taxonomy" id="2933272"/>
    <lineage>
        <taxon>Bacteria</taxon>
        <taxon>Pseudomonadati</taxon>
        <taxon>Pseudomonadota</taxon>
        <taxon>Alphaproteobacteria</taxon>
        <taxon>Hyphomicrobiales</taxon>
        <taxon>Stappiaceae</taxon>
        <taxon>Roseibium</taxon>
    </lineage>
</organism>
<reference evidence="8" key="1">
    <citation type="submission" date="2022-04" db="EMBL/GenBank/DDBJ databases">
        <title>Roseibium sp. CAU 1639 isolated from mud.</title>
        <authorList>
            <person name="Kim W."/>
        </authorList>
    </citation>
    <scope>NUCLEOTIDE SEQUENCE</scope>
    <source>
        <strain evidence="8">CAU 1639</strain>
    </source>
</reference>
<dbReference type="SUPFAM" id="SSF47384">
    <property type="entry name" value="Homodimeric domain of signal transducing histidine kinase"/>
    <property type="match status" value="1"/>
</dbReference>
<keyword evidence="4" id="KW-0808">Transferase</keyword>
<dbReference type="Pfam" id="PF00512">
    <property type="entry name" value="HisKA"/>
    <property type="match status" value="1"/>
</dbReference>